<keyword evidence="5" id="KW-0378">Hydrolase</keyword>
<feature type="region of interest" description="Disordered" evidence="11">
    <location>
        <begin position="27"/>
        <end position="67"/>
    </location>
</feature>
<keyword evidence="4" id="KW-0540">Nuclease</keyword>
<comment type="similarity">
    <text evidence="2">Belongs to the MORC ATPase protein family.</text>
</comment>
<dbReference type="GO" id="GO:0031349">
    <property type="term" value="P:positive regulation of defense response"/>
    <property type="evidence" value="ECO:0007669"/>
    <property type="project" value="UniProtKB-ARBA"/>
</dbReference>
<evidence type="ECO:0000256" key="8">
    <source>
        <dbReference type="ARBA" id="ARBA00023158"/>
    </source>
</evidence>
<sequence length="353" mass="40121">MATTAMAGGGVGGDGGLAVVINVVSSSDTESDDLAPGDGRGRGPEDGVPMTERRRRRGSWPRAPRSQLASWSPSRRCQLVDPCVLTWLLDDGGGMNPDKMRHCMSLGYSAKSKLKNTIGQYGNGFKTSTMRLGADVLVFSRSRGIEGTRFLFIYLQLWHKCILLLSFVGMLSYTFLRSTSKEDIIVPMIDYEKEQEWVRKVRTTWTDWHMSLETIIQWSPYSTEAELIQEFGSIGEQGTRIIIYNLWEDDEGELELDFDADSNEHFFMENMVLQALNFASSMQSYASILYLRLPDNFQMILRGIEIERHNIVNDLMLKKHLNYKPTIVNGFPKDKHVNIMSFVSVLCIEMYQH</sequence>
<keyword evidence="8" id="KW-0943">RNA-mediated gene silencing</keyword>
<keyword evidence="5" id="KW-0255">Endonuclease</keyword>
<dbReference type="GO" id="GO:0016887">
    <property type="term" value="F:ATP hydrolysis activity"/>
    <property type="evidence" value="ECO:0007669"/>
    <property type="project" value="InterPro"/>
</dbReference>
<keyword evidence="6" id="KW-0227">DNA damage</keyword>
<dbReference type="GO" id="GO:0004519">
    <property type="term" value="F:endonuclease activity"/>
    <property type="evidence" value="ECO:0007669"/>
    <property type="project" value="UniProtKB-KW"/>
</dbReference>
<comment type="caution">
    <text evidence="13">The sequence shown here is derived from an EMBL/GenBank/DDBJ whole genome shotgun (WGS) entry which is preliminary data.</text>
</comment>
<evidence type="ECO:0000313" key="14">
    <source>
        <dbReference type="Proteomes" id="UP000636709"/>
    </source>
</evidence>
<evidence type="ECO:0000256" key="7">
    <source>
        <dbReference type="ARBA" id="ARBA00023054"/>
    </source>
</evidence>
<dbReference type="Gene3D" id="3.30.565.10">
    <property type="entry name" value="Histidine kinase-like ATPase, C-terminal domain"/>
    <property type="match status" value="1"/>
</dbReference>
<proteinExistence type="inferred from homology"/>
<evidence type="ECO:0000256" key="4">
    <source>
        <dbReference type="ARBA" id="ARBA00022722"/>
    </source>
</evidence>
<evidence type="ECO:0000256" key="3">
    <source>
        <dbReference type="ARBA" id="ARBA00011738"/>
    </source>
</evidence>
<evidence type="ECO:0000256" key="2">
    <source>
        <dbReference type="ARBA" id="ARBA00007845"/>
    </source>
</evidence>
<dbReference type="InterPro" id="IPR045261">
    <property type="entry name" value="MORC_ATPase"/>
</dbReference>
<keyword evidence="10" id="KW-0539">Nucleus</keyword>
<protein>
    <recommendedName>
        <fullName evidence="12">Morc S5 domain-containing protein</fullName>
    </recommendedName>
</protein>
<evidence type="ECO:0000259" key="12">
    <source>
        <dbReference type="Pfam" id="PF17942"/>
    </source>
</evidence>
<evidence type="ECO:0000256" key="5">
    <source>
        <dbReference type="ARBA" id="ARBA00022759"/>
    </source>
</evidence>
<organism evidence="13 14">
    <name type="scientific">Digitaria exilis</name>
    <dbReference type="NCBI Taxonomy" id="1010633"/>
    <lineage>
        <taxon>Eukaryota</taxon>
        <taxon>Viridiplantae</taxon>
        <taxon>Streptophyta</taxon>
        <taxon>Embryophyta</taxon>
        <taxon>Tracheophyta</taxon>
        <taxon>Spermatophyta</taxon>
        <taxon>Magnoliopsida</taxon>
        <taxon>Liliopsida</taxon>
        <taxon>Poales</taxon>
        <taxon>Poaceae</taxon>
        <taxon>PACMAD clade</taxon>
        <taxon>Panicoideae</taxon>
        <taxon>Panicodae</taxon>
        <taxon>Paniceae</taxon>
        <taxon>Anthephorinae</taxon>
        <taxon>Digitaria</taxon>
    </lineage>
</organism>
<dbReference type="GO" id="GO:0031047">
    <property type="term" value="P:regulatory ncRNA-mediated gene silencing"/>
    <property type="evidence" value="ECO:0007669"/>
    <property type="project" value="UniProtKB-KW"/>
</dbReference>
<dbReference type="SUPFAM" id="SSF55874">
    <property type="entry name" value="ATPase domain of HSP90 chaperone/DNA topoisomerase II/histidine kinase"/>
    <property type="match status" value="1"/>
</dbReference>
<gene>
    <name evidence="13" type="ORF">HU200_041743</name>
</gene>
<dbReference type="OrthoDB" id="757982at2759"/>
<feature type="domain" description="Morc S5" evidence="12">
    <location>
        <begin position="281"/>
        <end position="332"/>
    </location>
</feature>
<dbReference type="GO" id="GO:0005634">
    <property type="term" value="C:nucleus"/>
    <property type="evidence" value="ECO:0007669"/>
    <property type="project" value="UniProtKB-SubCell"/>
</dbReference>
<evidence type="ECO:0000256" key="11">
    <source>
        <dbReference type="SAM" id="MobiDB-lite"/>
    </source>
</evidence>
<name>A0A835B8A4_9POAL</name>
<comment type="subunit">
    <text evidence="3">Homodimer.</text>
</comment>
<accession>A0A835B8A4</accession>
<keyword evidence="9" id="KW-0234">DNA repair</keyword>
<evidence type="ECO:0000313" key="13">
    <source>
        <dbReference type="EMBL" id="KAF8689601.1"/>
    </source>
</evidence>
<evidence type="ECO:0000256" key="9">
    <source>
        <dbReference type="ARBA" id="ARBA00023204"/>
    </source>
</evidence>
<reference evidence="13" key="1">
    <citation type="submission" date="2020-07" db="EMBL/GenBank/DDBJ databases">
        <title>Genome sequence and genetic diversity analysis of an under-domesticated orphan crop, white fonio (Digitaria exilis).</title>
        <authorList>
            <person name="Bennetzen J.L."/>
            <person name="Chen S."/>
            <person name="Ma X."/>
            <person name="Wang X."/>
            <person name="Yssel A.E.J."/>
            <person name="Chaluvadi S.R."/>
            <person name="Johnson M."/>
            <person name="Gangashetty P."/>
            <person name="Hamidou F."/>
            <person name="Sanogo M.D."/>
            <person name="Zwaenepoel A."/>
            <person name="Wallace J."/>
            <person name="Van De Peer Y."/>
            <person name="Van Deynze A."/>
        </authorList>
    </citation>
    <scope>NUCLEOTIDE SEQUENCE</scope>
    <source>
        <tissue evidence="13">Leaves</tissue>
    </source>
</reference>
<dbReference type="EMBL" id="JACEFO010002012">
    <property type="protein sequence ID" value="KAF8689601.1"/>
    <property type="molecule type" value="Genomic_DNA"/>
</dbReference>
<evidence type="ECO:0000256" key="10">
    <source>
        <dbReference type="ARBA" id="ARBA00023242"/>
    </source>
</evidence>
<dbReference type="PANTHER" id="PTHR23336">
    <property type="entry name" value="ZINC FINGER CW-TYPE COILED-COIL DOMAIN PROTEIN 3"/>
    <property type="match status" value="1"/>
</dbReference>
<dbReference type="Pfam" id="PF17942">
    <property type="entry name" value="Morc6_S5"/>
    <property type="match status" value="1"/>
</dbReference>
<dbReference type="Pfam" id="PF13589">
    <property type="entry name" value="HATPase_c_3"/>
    <property type="match status" value="1"/>
</dbReference>
<evidence type="ECO:0000256" key="6">
    <source>
        <dbReference type="ARBA" id="ARBA00022763"/>
    </source>
</evidence>
<dbReference type="AlphaFoldDB" id="A0A835B8A4"/>
<keyword evidence="7" id="KW-0175">Coiled coil</keyword>
<dbReference type="Proteomes" id="UP000636709">
    <property type="component" value="Unassembled WGS sequence"/>
</dbReference>
<dbReference type="InterPro" id="IPR036890">
    <property type="entry name" value="HATPase_C_sf"/>
</dbReference>
<comment type="subcellular location">
    <subcellularLocation>
        <location evidence="1">Nucleus</location>
    </subcellularLocation>
</comment>
<dbReference type="InterPro" id="IPR041006">
    <property type="entry name" value="Morc_S5"/>
</dbReference>
<dbReference type="GO" id="GO:0006281">
    <property type="term" value="P:DNA repair"/>
    <property type="evidence" value="ECO:0007669"/>
    <property type="project" value="UniProtKB-KW"/>
</dbReference>
<evidence type="ECO:0000256" key="1">
    <source>
        <dbReference type="ARBA" id="ARBA00004123"/>
    </source>
</evidence>
<keyword evidence="14" id="KW-1185">Reference proteome</keyword>
<dbReference type="PANTHER" id="PTHR23336:SF54">
    <property type="entry name" value="OS02G0469300 PROTEIN"/>
    <property type="match status" value="1"/>
</dbReference>